<accession>A0A1A9HZ87</accession>
<sequence>MNRKICVLLLIVLLFNGRIYAQAGFWKTKEAYLGQEQPGEIPRIFAKGLLVDSGFAFCRVAFSNAGKEFLYTFGQSWTDYKGSGVNRIVFDGKQWEKPELLFVEYSKPTLSPDGQTLYLDGKGGVLWRSEKTADGWSRPVQYLDLPFGLYNYMPTLSGTVYAGSNGTWGKKGDYNSYQFSVFRITGKDTVIKSLGTPLNKPGFNGDLYIAPDESYIIISTNETPAYESELYISFRKKNKTWTKPVSLGAAINEGKAHRYGQYVSPDGKYLFYTQGTSEKDCHIYWMRFDGLLKRLKAAAEAELQ</sequence>
<dbReference type="KEGG" id="nia:A8C56_00385"/>
<dbReference type="RefSeq" id="WP_067750620.1">
    <property type="nucleotide sequence ID" value="NZ_CP015772.1"/>
</dbReference>
<dbReference type="AlphaFoldDB" id="A0A1A9HZ87"/>
<gene>
    <name evidence="1" type="ORF">A8C56_00385</name>
</gene>
<dbReference type="EMBL" id="CP015772">
    <property type="protein sequence ID" value="ANH79634.1"/>
    <property type="molecule type" value="Genomic_DNA"/>
</dbReference>
<proteinExistence type="predicted"/>
<dbReference type="OrthoDB" id="8432779at2"/>
<reference evidence="1 2" key="1">
    <citation type="submission" date="2016-05" db="EMBL/GenBank/DDBJ databases">
        <title>Niabella ginsenosidivorans BS26 whole genome sequencing.</title>
        <authorList>
            <person name="Im W.T."/>
            <person name="Siddiqi M.Z."/>
        </authorList>
    </citation>
    <scope>NUCLEOTIDE SEQUENCE [LARGE SCALE GENOMIC DNA]</scope>
    <source>
        <strain evidence="1 2">BS26</strain>
    </source>
</reference>
<evidence type="ECO:0000313" key="2">
    <source>
        <dbReference type="Proteomes" id="UP000077667"/>
    </source>
</evidence>
<keyword evidence="2" id="KW-1185">Reference proteome</keyword>
<protein>
    <submittedName>
        <fullName evidence="1">Uncharacterized protein</fullName>
    </submittedName>
</protein>
<organism evidence="1 2">
    <name type="scientific">Niabella ginsenosidivorans</name>
    <dbReference type="NCBI Taxonomy" id="1176587"/>
    <lineage>
        <taxon>Bacteria</taxon>
        <taxon>Pseudomonadati</taxon>
        <taxon>Bacteroidota</taxon>
        <taxon>Chitinophagia</taxon>
        <taxon>Chitinophagales</taxon>
        <taxon>Chitinophagaceae</taxon>
        <taxon>Niabella</taxon>
    </lineage>
</organism>
<dbReference type="STRING" id="1176587.A8C56_00385"/>
<evidence type="ECO:0000313" key="1">
    <source>
        <dbReference type="EMBL" id="ANH79634.1"/>
    </source>
</evidence>
<dbReference type="SUPFAM" id="SSF75011">
    <property type="entry name" value="3-carboxy-cis,cis-mucoante lactonizing enzyme"/>
    <property type="match status" value="1"/>
</dbReference>
<name>A0A1A9HZ87_9BACT</name>
<dbReference type="Proteomes" id="UP000077667">
    <property type="component" value="Chromosome"/>
</dbReference>